<dbReference type="InterPro" id="IPR018062">
    <property type="entry name" value="HTH_AraC-typ_CS"/>
</dbReference>
<proteinExistence type="predicted"/>
<dbReference type="EMBL" id="VFIA01000052">
    <property type="protein sequence ID" value="MBC3794636.1"/>
    <property type="molecule type" value="Genomic_DNA"/>
</dbReference>
<name>A0ABR6WF45_9BACT</name>
<keyword evidence="3" id="KW-0804">Transcription</keyword>
<reference evidence="5 6" key="1">
    <citation type="submission" date="2019-06" db="EMBL/GenBank/DDBJ databases">
        <title>Spirosoma utsteinense sp. nov. isolated from Antarctic ice-free soils.</title>
        <authorList>
            <person name="Tahon G."/>
        </authorList>
    </citation>
    <scope>NUCLEOTIDE SEQUENCE [LARGE SCALE GENOMIC DNA]</scope>
    <source>
        <strain evidence="5 6">LMG 31447</strain>
    </source>
</reference>
<dbReference type="PROSITE" id="PS00041">
    <property type="entry name" value="HTH_ARAC_FAMILY_1"/>
    <property type="match status" value="1"/>
</dbReference>
<keyword evidence="6" id="KW-1185">Reference proteome</keyword>
<evidence type="ECO:0000256" key="2">
    <source>
        <dbReference type="ARBA" id="ARBA00023125"/>
    </source>
</evidence>
<dbReference type="InterPro" id="IPR009057">
    <property type="entry name" value="Homeodomain-like_sf"/>
</dbReference>
<accession>A0ABR6WF45</accession>
<organism evidence="5 6">
    <name type="scientific">Spirosoma utsteinense</name>
    <dbReference type="NCBI Taxonomy" id="2585773"/>
    <lineage>
        <taxon>Bacteria</taxon>
        <taxon>Pseudomonadati</taxon>
        <taxon>Bacteroidota</taxon>
        <taxon>Cytophagia</taxon>
        <taxon>Cytophagales</taxon>
        <taxon>Cytophagaceae</taxon>
        <taxon>Spirosoma</taxon>
    </lineage>
</organism>
<protein>
    <submittedName>
        <fullName evidence="5">AraC family transcriptional regulator</fullName>
    </submittedName>
</protein>
<evidence type="ECO:0000259" key="4">
    <source>
        <dbReference type="PROSITE" id="PS01124"/>
    </source>
</evidence>
<dbReference type="SUPFAM" id="SSF46689">
    <property type="entry name" value="Homeodomain-like"/>
    <property type="match status" value="2"/>
</dbReference>
<feature type="domain" description="HTH araC/xylS-type" evidence="4">
    <location>
        <begin position="186"/>
        <end position="284"/>
    </location>
</feature>
<dbReference type="RefSeq" id="WP_186741338.1">
    <property type="nucleotide sequence ID" value="NZ_VFIA01000052.1"/>
</dbReference>
<dbReference type="Gene3D" id="1.10.10.60">
    <property type="entry name" value="Homeodomain-like"/>
    <property type="match status" value="2"/>
</dbReference>
<evidence type="ECO:0000313" key="5">
    <source>
        <dbReference type="EMBL" id="MBC3794636.1"/>
    </source>
</evidence>
<dbReference type="InterPro" id="IPR018060">
    <property type="entry name" value="HTH_AraC"/>
</dbReference>
<dbReference type="SMART" id="SM00342">
    <property type="entry name" value="HTH_ARAC"/>
    <property type="match status" value="1"/>
</dbReference>
<sequence length="287" mass="32190">MTSVTELFEQPPLITSEALAWRGVRVEQYRLDAVEIPAHYHAHHLLIVYEVPTHMIVRHPRGSQVQERAFRTGDLGLYPGGEYNAVTCNAPCDNIYLTVDDQHLKQLSQQSRDLTKFTLRDRFHFNDPLLLQLGRQLIAAVGSQHALGLLYVESLTNALCHQLIEHHATCEHRVTNGRTLPATVLARIDAYLEAHAERPVTLETLAGLANLSVFHFSHLFKQATGVPPYRYVLNWKICRARRLLRAGHTSVADISDALGFASPANFSVAFKRIVGCSPLEFSRGKSV</sequence>
<dbReference type="InterPro" id="IPR050204">
    <property type="entry name" value="AraC_XylS_family_regulators"/>
</dbReference>
<evidence type="ECO:0000313" key="6">
    <source>
        <dbReference type="Proteomes" id="UP000700732"/>
    </source>
</evidence>
<evidence type="ECO:0000256" key="3">
    <source>
        <dbReference type="ARBA" id="ARBA00023163"/>
    </source>
</evidence>
<comment type="caution">
    <text evidence="5">The sequence shown here is derived from an EMBL/GenBank/DDBJ whole genome shotgun (WGS) entry which is preliminary data.</text>
</comment>
<dbReference type="PROSITE" id="PS01124">
    <property type="entry name" value="HTH_ARAC_FAMILY_2"/>
    <property type="match status" value="1"/>
</dbReference>
<dbReference type="Pfam" id="PF12833">
    <property type="entry name" value="HTH_18"/>
    <property type="match status" value="1"/>
</dbReference>
<dbReference type="PANTHER" id="PTHR46796:SF6">
    <property type="entry name" value="ARAC SUBFAMILY"/>
    <property type="match status" value="1"/>
</dbReference>
<dbReference type="Proteomes" id="UP000700732">
    <property type="component" value="Unassembled WGS sequence"/>
</dbReference>
<dbReference type="PANTHER" id="PTHR46796">
    <property type="entry name" value="HTH-TYPE TRANSCRIPTIONAL ACTIVATOR RHAS-RELATED"/>
    <property type="match status" value="1"/>
</dbReference>
<keyword evidence="2" id="KW-0238">DNA-binding</keyword>
<evidence type="ECO:0000256" key="1">
    <source>
        <dbReference type="ARBA" id="ARBA00023015"/>
    </source>
</evidence>
<gene>
    <name evidence="5" type="ORF">FH603_5166</name>
</gene>
<keyword evidence="1" id="KW-0805">Transcription regulation</keyword>